<dbReference type="Gene3D" id="2.40.50.140">
    <property type="entry name" value="Nucleic acid-binding proteins"/>
    <property type="match status" value="1"/>
</dbReference>
<keyword evidence="5" id="KW-1185">Reference proteome</keyword>
<dbReference type="EMBL" id="BDGI01000158">
    <property type="protein sequence ID" value="GAV30080.1"/>
    <property type="molecule type" value="Genomic_DNA"/>
</dbReference>
<protein>
    <recommendedName>
        <fullName evidence="6">Single-stranded DNA-binding protein</fullName>
    </recommendedName>
</protein>
<gene>
    <name evidence="4" type="ORF">PMKS-003586</name>
</gene>
<keyword evidence="1 2" id="KW-0238">DNA-binding</keyword>
<evidence type="ECO:0000256" key="2">
    <source>
        <dbReference type="PROSITE-ProRule" id="PRU00252"/>
    </source>
</evidence>
<comment type="caution">
    <text evidence="4">The sequence shown here is derived from an EMBL/GenBank/DDBJ whole genome shotgun (WGS) entry which is preliminary data.</text>
</comment>
<dbReference type="Proteomes" id="UP000186136">
    <property type="component" value="Unassembled WGS sequence"/>
</dbReference>
<evidence type="ECO:0008006" key="6">
    <source>
        <dbReference type="Google" id="ProtNLM"/>
    </source>
</evidence>
<dbReference type="GO" id="GO:0003697">
    <property type="term" value="F:single-stranded DNA binding"/>
    <property type="evidence" value="ECO:0007669"/>
    <property type="project" value="InterPro"/>
</dbReference>
<proteinExistence type="predicted"/>
<sequence length="180" mass="20160">MTLIGTIGTDLQKQTTTTGKEYLKYAIAVNSRTKAGDSVSWFNIACFSPNQIDFMERNLAKGSKIYLEAEAKNTSYEKEDGTKSFSLMLFQSNFEVLLAIVVIAVAGFPEPKHELVLVRDDFSAEYALETTSDSAELLQQPIAVWELRDDRAVHLGSILPDSEEEEAHKRDSDEHPRVNI</sequence>
<dbReference type="Pfam" id="PF00436">
    <property type="entry name" value="SSB"/>
    <property type="match status" value="1"/>
</dbReference>
<dbReference type="PROSITE" id="PS50935">
    <property type="entry name" value="SSB"/>
    <property type="match status" value="1"/>
</dbReference>
<evidence type="ECO:0000256" key="1">
    <source>
        <dbReference type="ARBA" id="ARBA00023125"/>
    </source>
</evidence>
<dbReference type="CDD" id="cd04496">
    <property type="entry name" value="SSB_OBF"/>
    <property type="match status" value="1"/>
</dbReference>
<organism evidence="4 5">
    <name type="scientific">Pichia membranifaciens</name>
    <dbReference type="NCBI Taxonomy" id="4926"/>
    <lineage>
        <taxon>Eukaryota</taxon>
        <taxon>Fungi</taxon>
        <taxon>Dikarya</taxon>
        <taxon>Ascomycota</taxon>
        <taxon>Saccharomycotina</taxon>
        <taxon>Pichiomycetes</taxon>
        <taxon>Pichiales</taxon>
        <taxon>Pichiaceae</taxon>
        <taxon>Pichia</taxon>
    </lineage>
</organism>
<feature type="compositionally biased region" description="Basic and acidic residues" evidence="3">
    <location>
        <begin position="166"/>
        <end position="180"/>
    </location>
</feature>
<evidence type="ECO:0000313" key="4">
    <source>
        <dbReference type="EMBL" id="GAV30080.1"/>
    </source>
</evidence>
<dbReference type="OrthoDB" id="1078367at2759"/>
<dbReference type="AlphaFoldDB" id="A0A1Q2YKL9"/>
<feature type="region of interest" description="Disordered" evidence="3">
    <location>
        <begin position="158"/>
        <end position="180"/>
    </location>
</feature>
<evidence type="ECO:0000313" key="5">
    <source>
        <dbReference type="Proteomes" id="UP000186136"/>
    </source>
</evidence>
<reference evidence="4 5" key="1">
    <citation type="submission" date="2016-08" db="EMBL/GenBank/DDBJ databases">
        <title>Whole genome shotgun sequence of Pichia membranifaciens KS47-1.</title>
        <authorList>
            <person name="Konishi M."/>
            <person name="Ishida M."/>
            <person name="Arakawa T."/>
            <person name="Kato Y."/>
            <person name="Horiuchi J."/>
        </authorList>
    </citation>
    <scope>NUCLEOTIDE SEQUENCE [LARGE SCALE GENOMIC DNA]</scope>
    <source>
        <strain evidence="4 5">KS47-1</strain>
    </source>
</reference>
<dbReference type="InterPro" id="IPR000424">
    <property type="entry name" value="Primosome_PriB/ssb"/>
</dbReference>
<name>A0A1Q2YKL9_9ASCO</name>
<evidence type="ECO:0000256" key="3">
    <source>
        <dbReference type="SAM" id="MobiDB-lite"/>
    </source>
</evidence>
<dbReference type="SUPFAM" id="SSF50249">
    <property type="entry name" value="Nucleic acid-binding proteins"/>
    <property type="match status" value="1"/>
</dbReference>
<accession>A0A1Q2YKL9</accession>
<dbReference type="InterPro" id="IPR012340">
    <property type="entry name" value="NA-bd_OB-fold"/>
</dbReference>